<organism evidence="1 2">
    <name type="scientific">Lophium mytilinum</name>
    <dbReference type="NCBI Taxonomy" id="390894"/>
    <lineage>
        <taxon>Eukaryota</taxon>
        <taxon>Fungi</taxon>
        <taxon>Dikarya</taxon>
        <taxon>Ascomycota</taxon>
        <taxon>Pezizomycotina</taxon>
        <taxon>Dothideomycetes</taxon>
        <taxon>Pleosporomycetidae</taxon>
        <taxon>Mytilinidiales</taxon>
        <taxon>Mytilinidiaceae</taxon>
        <taxon>Lophium</taxon>
    </lineage>
</organism>
<dbReference type="EMBL" id="MU004181">
    <property type="protein sequence ID" value="KAF2502806.1"/>
    <property type="molecule type" value="Genomic_DNA"/>
</dbReference>
<keyword evidence="2" id="KW-1185">Reference proteome</keyword>
<proteinExistence type="predicted"/>
<gene>
    <name evidence="1" type="ORF">BU16DRAFT_554839</name>
</gene>
<accession>A0A6A6REF9</accession>
<evidence type="ECO:0000313" key="1">
    <source>
        <dbReference type="EMBL" id="KAF2502806.1"/>
    </source>
</evidence>
<reference evidence="1" key="1">
    <citation type="journal article" date="2020" name="Stud. Mycol.">
        <title>101 Dothideomycetes genomes: a test case for predicting lifestyles and emergence of pathogens.</title>
        <authorList>
            <person name="Haridas S."/>
            <person name="Albert R."/>
            <person name="Binder M."/>
            <person name="Bloem J."/>
            <person name="Labutti K."/>
            <person name="Salamov A."/>
            <person name="Andreopoulos B."/>
            <person name="Baker S."/>
            <person name="Barry K."/>
            <person name="Bills G."/>
            <person name="Bluhm B."/>
            <person name="Cannon C."/>
            <person name="Castanera R."/>
            <person name="Culley D."/>
            <person name="Daum C."/>
            <person name="Ezra D."/>
            <person name="Gonzalez J."/>
            <person name="Henrissat B."/>
            <person name="Kuo A."/>
            <person name="Liang C."/>
            <person name="Lipzen A."/>
            <person name="Lutzoni F."/>
            <person name="Magnuson J."/>
            <person name="Mondo S."/>
            <person name="Nolan M."/>
            <person name="Ohm R."/>
            <person name="Pangilinan J."/>
            <person name="Park H.-J."/>
            <person name="Ramirez L."/>
            <person name="Alfaro M."/>
            <person name="Sun H."/>
            <person name="Tritt A."/>
            <person name="Yoshinaga Y."/>
            <person name="Zwiers L.-H."/>
            <person name="Turgeon B."/>
            <person name="Goodwin S."/>
            <person name="Spatafora J."/>
            <person name="Crous P."/>
            <person name="Grigoriev I."/>
        </authorList>
    </citation>
    <scope>NUCLEOTIDE SEQUENCE</scope>
    <source>
        <strain evidence="1">CBS 269.34</strain>
    </source>
</reference>
<dbReference type="Proteomes" id="UP000799750">
    <property type="component" value="Unassembled WGS sequence"/>
</dbReference>
<dbReference type="AlphaFoldDB" id="A0A6A6REF9"/>
<protein>
    <recommendedName>
        <fullName evidence="3">Cyclin N-terminal domain-containing protein</fullName>
    </recommendedName>
</protein>
<sequence length="286" mass="31468">MNSPALSDISLSDDALDAYFATSYVPPSMWPTPPPATPEMGGCLAKSMEGVVEDSFTCPVTGEDLLGPATHLTNLIPPNACQNRPSAPRIAHYLSRSALPIELIAFAACMLDDLTSRFAATWLNACHDIDNPAPTSSLTGTPFPPTLRRSRQPIPVDPELIVLAALSITNSYHQDHSFSKEFWTTVVAERQFSVRQLNVTISAMLADLNYRLEVFTPERVKEALEYMRNASRTVARGKGLEEKELVNETQGLDMGLKMRRERPALKVPIARTSIWMNGQCTPEPSP</sequence>
<name>A0A6A6REF9_9PEZI</name>
<evidence type="ECO:0000313" key="2">
    <source>
        <dbReference type="Proteomes" id="UP000799750"/>
    </source>
</evidence>
<dbReference type="OrthoDB" id="3877279at2759"/>
<evidence type="ECO:0008006" key="3">
    <source>
        <dbReference type="Google" id="ProtNLM"/>
    </source>
</evidence>